<feature type="transmembrane region" description="Helical" evidence="2">
    <location>
        <begin position="294"/>
        <end position="313"/>
    </location>
</feature>
<evidence type="ECO:0000313" key="4">
    <source>
        <dbReference type="Proteomes" id="UP001170379"/>
    </source>
</evidence>
<evidence type="ECO:0000256" key="2">
    <source>
        <dbReference type="SAM" id="Phobius"/>
    </source>
</evidence>
<sequence length="535" mass="56510">MTRIPSLIAAIADAALTVAIGFVIPLAITLASWLITGGFQTTAVELPVTVAASIWALGLGGGVGFSISPETYPALGIAEPFRFVISVAPLAFTAFIAWMGWRAGDGLSDDDAPWAGLGASTVTFALASWLSLAFATAEPMRIDVAGAVVVGTCTWLVMLLFGLRVWEYLPWEKWLGARVSDLTDLAPRALRIATGLVVGTLALATIALLVALVTSMGRVIGLMEALQLDVASIIGIGLLQLAYLPTMIVWAAAWLLGPGIQLGAGSTATLGGTDAGPLPVLPLLGMLPEGSSPYLWALIALPLALAAVIALIARNRNPGIDARVWWERLLPPAAGALAAAVALAVAAQLSRGSLGPGRLTEFGPEPWWMLLAAFGLFTLGGAIGAFLPLESSADVDSRDADSRDGVRKDSARKDSAREERVEADEESHADESDPRTRPHVIPFQSFFDRILGGHDDEDEDDDERETASAARQDDEGDSASQDVEVGDVDAAKAAEKRPRVSPYARPKQRIELRDAVNRSDEPDIYADIDPSEDPK</sequence>
<reference evidence="3" key="1">
    <citation type="submission" date="2018-03" db="EMBL/GenBank/DDBJ databases">
        <authorList>
            <person name="Nunes O.C."/>
            <person name="Lopes A.R."/>
            <person name="Froufe H."/>
            <person name="Munoz-Merida A."/>
            <person name="Barroso C."/>
            <person name="Egas C."/>
        </authorList>
    </citation>
    <scope>NUCLEOTIDE SEQUENCE</scope>
    <source>
        <strain evidence="3">ON4</strain>
    </source>
</reference>
<dbReference type="Pfam" id="PF19877">
    <property type="entry name" value="DUF6350"/>
    <property type="match status" value="1"/>
</dbReference>
<name>A0ABT7C447_9MICO</name>
<feature type="transmembrane region" description="Helical" evidence="2">
    <location>
        <begin position="367"/>
        <end position="389"/>
    </location>
</feature>
<dbReference type="RefSeq" id="WP_026935878.1">
    <property type="nucleotide sequence ID" value="NZ_CP028426.1"/>
</dbReference>
<feature type="transmembrane region" description="Helical" evidence="2">
    <location>
        <begin position="147"/>
        <end position="169"/>
    </location>
</feature>
<feature type="region of interest" description="Disordered" evidence="1">
    <location>
        <begin position="394"/>
        <end position="535"/>
    </location>
</feature>
<evidence type="ECO:0000313" key="3">
    <source>
        <dbReference type="EMBL" id="MDJ1369999.1"/>
    </source>
</evidence>
<feature type="transmembrane region" description="Helical" evidence="2">
    <location>
        <begin position="233"/>
        <end position="256"/>
    </location>
</feature>
<feature type="compositionally biased region" description="Basic and acidic residues" evidence="1">
    <location>
        <begin position="395"/>
        <end position="420"/>
    </location>
</feature>
<keyword evidence="4" id="KW-1185">Reference proteome</keyword>
<feature type="transmembrane region" description="Helical" evidence="2">
    <location>
        <begin position="80"/>
        <end position="101"/>
    </location>
</feature>
<dbReference type="InterPro" id="IPR045931">
    <property type="entry name" value="DUF6350"/>
</dbReference>
<keyword evidence="2" id="KW-1133">Transmembrane helix</keyword>
<feature type="compositionally biased region" description="Acidic residues" evidence="1">
    <location>
        <begin position="455"/>
        <end position="464"/>
    </location>
</feature>
<feature type="compositionally biased region" description="Acidic residues" evidence="1">
    <location>
        <begin position="522"/>
        <end position="535"/>
    </location>
</feature>
<feature type="transmembrane region" description="Helical" evidence="2">
    <location>
        <begin position="325"/>
        <end position="347"/>
    </location>
</feature>
<evidence type="ECO:0000256" key="1">
    <source>
        <dbReference type="SAM" id="MobiDB-lite"/>
    </source>
</evidence>
<accession>A0ABT7C447</accession>
<proteinExistence type="predicted"/>
<keyword evidence="2" id="KW-0812">Transmembrane</keyword>
<gene>
    <name evidence="3" type="ORF">C7K25_01205</name>
</gene>
<feature type="transmembrane region" description="Helical" evidence="2">
    <location>
        <begin position="7"/>
        <end position="34"/>
    </location>
</feature>
<dbReference type="EMBL" id="PXVD01000002">
    <property type="protein sequence ID" value="MDJ1369999.1"/>
    <property type="molecule type" value="Genomic_DNA"/>
</dbReference>
<comment type="caution">
    <text evidence="3">The sequence shown here is derived from an EMBL/GenBank/DDBJ whole genome shotgun (WGS) entry which is preliminary data.</text>
</comment>
<feature type="transmembrane region" description="Helical" evidence="2">
    <location>
        <begin position="46"/>
        <end position="68"/>
    </location>
</feature>
<reference evidence="3" key="2">
    <citation type="journal article" date="2022" name="Sci. Rep.">
        <title>In silico prediction of the enzymes involved in the degradation of the herbicide molinate by Gulosibacter molinativorax ON4T.</title>
        <authorList>
            <person name="Lopes A.R."/>
            <person name="Bunin E."/>
            <person name="Viana A.T."/>
            <person name="Froufe H."/>
            <person name="Munoz-Merida A."/>
            <person name="Pinho D."/>
            <person name="Figueiredo J."/>
            <person name="Barroso C."/>
            <person name="Vaz-Moreira I."/>
            <person name="Bellanger X."/>
            <person name="Egas C."/>
            <person name="Nunes O.C."/>
        </authorList>
    </citation>
    <scope>NUCLEOTIDE SEQUENCE</scope>
    <source>
        <strain evidence="3">ON4</strain>
    </source>
</reference>
<feature type="transmembrane region" description="Helical" evidence="2">
    <location>
        <begin position="113"/>
        <end position="135"/>
    </location>
</feature>
<feature type="compositionally biased region" description="Basic and acidic residues" evidence="1">
    <location>
        <begin position="489"/>
        <end position="498"/>
    </location>
</feature>
<organism evidence="3 4">
    <name type="scientific">Gulosibacter molinativorax</name>
    <dbReference type="NCBI Taxonomy" id="256821"/>
    <lineage>
        <taxon>Bacteria</taxon>
        <taxon>Bacillati</taxon>
        <taxon>Actinomycetota</taxon>
        <taxon>Actinomycetes</taxon>
        <taxon>Micrococcales</taxon>
        <taxon>Microbacteriaceae</taxon>
        <taxon>Gulosibacter</taxon>
    </lineage>
</organism>
<feature type="transmembrane region" description="Helical" evidence="2">
    <location>
        <begin position="189"/>
        <end position="213"/>
    </location>
</feature>
<dbReference type="Proteomes" id="UP001170379">
    <property type="component" value="Unassembled WGS sequence"/>
</dbReference>
<keyword evidence="2" id="KW-0472">Membrane</keyword>
<feature type="compositionally biased region" description="Basic and acidic residues" evidence="1">
    <location>
        <begin position="508"/>
        <end position="521"/>
    </location>
</feature>
<protein>
    <submittedName>
        <fullName evidence="3">Uncharacterized protein</fullName>
    </submittedName>
</protein>